<dbReference type="CDD" id="cd06916">
    <property type="entry name" value="NR_DBD_like"/>
    <property type="match status" value="1"/>
</dbReference>
<dbReference type="PROSITE" id="PS51030">
    <property type="entry name" value="NUCLEAR_REC_DBD_2"/>
    <property type="match status" value="1"/>
</dbReference>
<keyword evidence="4" id="KW-0863">Zinc-finger</keyword>
<dbReference type="PROSITE" id="PS00031">
    <property type="entry name" value="NUCLEAR_REC_DBD_1"/>
    <property type="match status" value="1"/>
</dbReference>
<dbReference type="FunFam" id="3.30.50.10:FF:000030">
    <property type="entry name" value="Nuclear Hormone Receptor family"/>
    <property type="match status" value="1"/>
</dbReference>
<name>A0A0K0DW03_STRER</name>
<evidence type="ECO:0000313" key="12">
    <source>
        <dbReference type="Proteomes" id="UP000035681"/>
    </source>
</evidence>
<evidence type="ECO:0000256" key="2">
    <source>
        <dbReference type="ARBA" id="ARBA00005993"/>
    </source>
</evidence>
<dbReference type="AlphaFoldDB" id="A0A0K0DW03"/>
<dbReference type="InterPro" id="IPR035500">
    <property type="entry name" value="NHR-like_dom_sf"/>
</dbReference>
<dbReference type="SUPFAM" id="SSF57716">
    <property type="entry name" value="Glucocorticoid receptor-like (DNA-binding domain)"/>
    <property type="match status" value="1"/>
</dbReference>
<proteinExistence type="inferred from homology"/>
<dbReference type="Pfam" id="PF00105">
    <property type="entry name" value="zf-C4"/>
    <property type="match status" value="1"/>
</dbReference>
<dbReference type="PRINTS" id="PR00047">
    <property type="entry name" value="STROIDFINGER"/>
</dbReference>
<organism evidence="13">
    <name type="scientific">Strongyloides stercoralis</name>
    <name type="common">Threadworm</name>
    <dbReference type="NCBI Taxonomy" id="6248"/>
    <lineage>
        <taxon>Eukaryota</taxon>
        <taxon>Metazoa</taxon>
        <taxon>Ecdysozoa</taxon>
        <taxon>Nematoda</taxon>
        <taxon>Chromadorea</taxon>
        <taxon>Rhabditida</taxon>
        <taxon>Tylenchina</taxon>
        <taxon>Panagrolaimomorpha</taxon>
        <taxon>Strongyloidoidea</taxon>
        <taxon>Strongyloididae</taxon>
        <taxon>Strongyloides</taxon>
    </lineage>
</organism>
<dbReference type="PANTHER" id="PTHR45805:SF2">
    <property type="entry name" value="NUCLEAR HORMONE RECEPTOR HR3-RELATED"/>
    <property type="match status" value="1"/>
</dbReference>
<dbReference type="Proteomes" id="UP000035681">
    <property type="component" value="Unplaced"/>
</dbReference>
<keyword evidence="12" id="KW-1185">Reference proteome</keyword>
<accession>A0A0K0DW03</accession>
<evidence type="ECO:0000256" key="1">
    <source>
        <dbReference type="ARBA" id="ARBA00004123"/>
    </source>
</evidence>
<dbReference type="GO" id="GO:0000978">
    <property type="term" value="F:RNA polymerase II cis-regulatory region sequence-specific DNA binding"/>
    <property type="evidence" value="ECO:0007669"/>
    <property type="project" value="TreeGrafter"/>
</dbReference>
<dbReference type="SMART" id="SM00399">
    <property type="entry name" value="ZnF_C4"/>
    <property type="match status" value="1"/>
</dbReference>
<dbReference type="PANTHER" id="PTHR45805">
    <property type="entry name" value="NUCLEAR HORMONE RECEPTOR HR3-RELATED"/>
    <property type="match status" value="1"/>
</dbReference>
<feature type="domain" description="Nuclear receptor" evidence="11">
    <location>
        <begin position="33"/>
        <end position="108"/>
    </location>
</feature>
<evidence type="ECO:0000256" key="6">
    <source>
        <dbReference type="ARBA" id="ARBA00023015"/>
    </source>
</evidence>
<evidence type="ECO:0000256" key="8">
    <source>
        <dbReference type="ARBA" id="ARBA00023163"/>
    </source>
</evidence>
<dbReference type="GO" id="GO:0008270">
    <property type="term" value="F:zinc ion binding"/>
    <property type="evidence" value="ECO:0007669"/>
    <property type="project" value="UniProtKB-KW"/>
</dbReference>
<dbReference type="Gene3D" id="1.10.565.10">
    <property type="entry name" value="Retinoid X Receptor"/>
    <property type="match status" value="1"/>
</dbReference>
<evidence type="ECO:0000256" key="4">
    <source>
        <dbReference type="ARBA" id="ARBA00022771"/>
    </source>
</evidence>
<keyword evidence="7" id="KW-0238">DNA-binding</keyword>
<keyword evidence="6" id="KW-0805">Transcription regulation</keyword>
<evidence type="ECO:0000256" key="9">
    <source>
        <dbReference type="ARBA" id="ARBA00023170"/>
    </source>
</evidence>
<evidence type="ECO:0000256" key="10">
    <source>
        <dbReference type="ARBA" id="ARBA00023242"/>
    </source>
</evidence>
<evidence type="ECO:0000259" key="11">
    <source>
        <dbReference type="PROSITE" id="PS51030"/>
    </source>
</evidence>
<evidence type="ECO:0000256" key="7">
    <source>
        <dbReference type="ARBA" id="ARBA00023125"/>
    </source>
</evidence>
<keyword evidence="5" id="KW-0862">Zinc</keyword>
<dbReference type="InterPro" id="IPR001628">
    <property type="entry name" value="Znf_hrmn_rcpt"/>
</dbReference>
<keyword evidence="9" id="KW-0675">Receptor</keyword>
<keyword evidence="3" id="KW-0479">Metal-binding</keyword>
<comment type="similarity">
    <text evidence="2">Belongs to the nuclear hormone receptor family.</text>
</comment>
<evidence type="ECO:0000256" key="5">
    <source>
        <dbReference type="ARBA" id="ARBA00022833"/>
    </source>
</evidence>
<dbReference type="Gene3D" id="3.30.50.10">
    <property type="entry name" value="Erythroid Transcription Factor GATA-1, subunit A"/>
    <property type="match status" value="1"/>
</dbReference>
<dbReference type="GO" id="GO:0005634">
    <property type="term" value="C:nucleus"/>
    <property type="evidence" value="ECO:0007669"/>
    <property type="project" value="UniProtKB-SubCell"/>
</dbReference>
<sequence length="495" mass="56341">MTSTLECNLVSSDNDNIGQNQDNDVENKPLRTAPGCRICGDKSSGVHYGVVTCEGCKGFFRRSFKTHGKYVCPKDKNCEISKNTRNRCQFCRFKKCVDAGMSKQSVKYGRARREKQRVDREEILNDNRFSGDGMIYTPESSPPNSQCMTKDITNSRERILQSQPVVSNGGYTIVIPQNSLGCNYNVSGINTIIQYQQCSPVESNIYEKSSPTVSSVMPIYREEQQVYGEIKYQTVPTHTDDDIINIKDDVVYTPVINDFLGRLVDRFSSLVLNGMLDYLKVKHNNVDQNLELKLISQDRFGGWIYFSKEILIYIQKIIDFANGIDEFKCLENEHQCAVLKDSAFELMVVIASRLIDLNSSIYPLKAGNISARVLMSGTTDDVNLMQDVYYTILNISNYKFTDEVLSLIASWMFVESFKTSTEYLGQIQEYLGQLLAPRFNGNINMALEEICQLINQVRGISYNHRLLVTELYNSVDINIKSLFPQLYIELFVSNL</sequence>
<comment type="subcellular location">
    <subcellularLocation>
        <location evidence="1">Nucleus</location>
    </subcellularLocation>
</comment>
<evidence type="ECO:0000313" key="14">
    <source>
        <dbReference type="WBParaSite" id="TCONS_00006108.p1"/>
    </source>
</evidence>
<dbReference type="STRING" id="6248.A0A0K0DW03"/>
<dbReference type="GO" id="GO:0004879">
    <property type="term" value="F:nuclear receptor activity"/>
    <property type="evidence" value="ECO:0007669"/>
    <property type="project" value="TreeGrafter"/>
</dbReference>
<keyword evidence="10" id="KW-0539">Nucleus</keyword>
<evidence type="ECO:0000256" key="3">
    <source>
        <dbReference type="ARBA" id="ARBA00022723"/>
    </source>
</evidence>
<keyword evidence="8" id="KW-0804">Transcription</keyword>
<dbReference type="WBParaSite" id="SSTP_0000141900.1">
    <property type="protein sequence ID" value="SSTP_0000141900.1"/>
    <property type="gene ID" value="SSTP_0000141900"/>
</dbReference>
<reference evidence="13" key="1">
    <citation type="submission" date="2015-08" db="UniProtKB">
        <authorList>
            <consortium name="WormBaseParasite"/>
        </authorList>
    </citation>
    <scope>IDENTIFICATION</scope>
</reference>
<dbReference type="WBParaSite" id="TCONS_00006108.p1">
    <property type="protein sequence ID" value="TCONS_00006108.p1"/>
    <property type="gene ID" value="XLOC_004288"/>
</dbReference>
<dbReference type="SUPFAM" id="SSF48508">
    <property type="entry name" value="Nuclear receptor ligand-binding domain"/>
    <property type="match status" value="1"/>
</dbReference>
<evidence type="ECO:0000313" key="13">
    <source>
        <dbReference type="WBParaSite" id="SSTP_0000141900.1"/>
    </source>
</evidence>
<dbReference type="InterPro" id="IPR013088">
    <property type="entry name" value="Znf_NHR/GATA"/>
</dbReference>
<protein>
    <submittedName>
        <fullName evidence="13 14">Nuclear receptor domain-containing protein</fullName>
    </submittedName>
</protein>